<accession>A0A3L8PPG9</accession>
<dbReference type="PANTHER" id="PTHR38459">
    <property type="entry name" value="PROPHAGE BACTOPRENOL-LINKED GLUCOSE TRANSLOCASE HOMOLOG"/>
    <property type="match status" value="1"/>
</dbReference>
<evidence type="ECO:0000256" key="2">
    <source>
        <dbReference type="ARBA" id="ARBA00009399"/>
    </source>
</evidence>
<proteinExistence type="inferred from homology"/>
<keyword evidence="4 6" id="KW-1133">Transmembrane helix</keyword>
<feature type="transmembrane region" description="Helical" evidence="6">
    <location>
        <begin position="21"/>
        <end position="41"/>
    </location>
</feature>
<feature type="transmembrane region" description="Helical" evidence="6">
    <location>
        <begin position="114"/>
        <end position="133"/>
    </location>
</feature>
<keyword evidence="3 6" id="KW-0812">Transmembrane</keyword>
<dbReference type="GO" id="GO:0000271">
    <property type="term" value="P:polysaccharide biosynthetic process"/>
    <property type="evidence" value="ECO:0007669"/>
    <property type="project" value="InterPro"/>
</dbReference>
<dbReference type="OrthoDB" id="4943658at2"/>
<gene>
    <name evidence="8" type="ORF">D9V41_05845</name>
</gene>
<feature type="domain" description="GtrA/DPMS transmembrane" evidence="7">
    <location>
        <begin position="22"/>
        <end position="140"/>
    </location>
</feature>
<evidence type="ECO:0000256" key="4">
    <source>
        <dbReference type="ARBA" id="ARBA00022989"/>
    </source>
</evidence>
<dbReference type="GO" id="GO:0005886">
    <property type="term" value="C:plasma membrane"/>
    <property type="evidence" value="ECO:0007669"/>
    <property type="project" value="TreeGrafter"/>
</dbReference>
<feature type="transmembrane region" description="Helical" evidence="6">
    <location>
        <begin position="87"/>
        <end position="108"/>
    </location>
</feature>
<dbReference type="EMBL" id="RDBF01000003">
    <property type="protein sequence ID" value="RLV56593.1"/>
    <property type="molecule type" value="Genomic_DNA"/>
</dbReference>
<dbReference type="InterPro" id="IPR051401">
    <property type="entry name" value="GtrA_CellWall_Glycosyl"/>
</dbReference>
<evidence type="ECO:0000256" key="1">
    <source>
        <dbReference type="ARBA" id="ARBA00004141"/>
    </source>
</evidence>
<dbReference type="RefSeq" id="WP_121793598.1">
    <property type="nucleotide sequence ID" value="NZ_RDBF01000003.1"/>
</dbReference>
<dbReference type="Pfam" id="PF04138">
    <property type="entry name" value="GtrA_DPMS_TM"/>
    <property type="match status" value="1"/>
</dbReference>
<comment type="subcellular location">
    <subcellularLocation>
        <location evidence="1">Membrane</location>
        <topology evidence="1">Multi-pass membrane protein</topology>
    </subcellularLocation>
</comment>
<sequence length="169" mass="18600">MRVTLLGFRRHLRLVVGDHRSRFLAVGATNTFVGYALFVAFDTFIYRSERLGYLLSLGSSYAISIALAFWLYRVFVFQVSGSVVRDFAVFVMVNCISVGINAVMLTGLVELFELWVPAAQAAALVLTTLISYFGHRYLSFGRSTQSGEGGELAPREALEDIGVGTSHSD</sequence>
<dbReference type="PANTHER" id="PTHR38459:SF1">
    <property type="entry name" value="PROPHAGE BACTOPRENOL-LINKED GLUCOSE TRANSLOCASE HOMOLOG"/>
    <property type="match status" value="1"/>
</dbReference>
<evidence type="ECO:0000256" key="5">
    <source>
        <dbReference type="ARBA" id="ARBA00023136"/>
    </source>
</evidence>
<keyword evidence="5 6" id="KW-0472">Membrane</keyword>
<evidence type="ECO:0000256" key="3">
    <source>
        <dbReference type="ARBA" id="ARBA00022692"/>
    </source>
</evidence>
<evidence type="ECO:0000313" key="8">
    <source>
        <dbReference type="EMBL" id="RLV56593.1"/>
    </source>
</evidence>
<evidence type="ECO:0000256" key="6">
    <source>
        <dbReference type="SAM" id="Phobius"/>
    </source>
</evidence>
<comment type="similarity">
    <text evidence="2">Belongs to the GtrA family.</text>
</comment>
<feature type="transmembrane region" description="Helical" evidence="6">
    <location>
        <begin position="53"/>
        <end position="75"/>
    </location>
</feature>
<dbReference type="Proteomes" id="UP000282515">
    <property type="component" value="Unassembled WGS sequence"/>
</dbReference>
<organism evidence="8 9">
    <name type="scientific">Aeromicrobium phragmitis</name>
    <dbReference type="NCBI Taxonomy" id="2478914"/>
    <lineage>
        <taxon>Bacteria</taxon>
        <taxon>Bacillati</taxon>
        <taxon>Actinomycetota</taxon>
        <taxon>Actinomycetes</taxon>
        <taxon>Propionibacteriales</taxon>
        <taxon>Nocardioidaceae</taxon>
        <taxon>Aeromicrobium</taxon>
    </lineage>
</organism>
<dbReference type="InterPro" id="IPR007267">
    <property type="entry name" value="GtrA_DPMS_TM"/>
</dbReference>
<protein>
    <submittedName>
        <fullName evidence="8">GtrA family protein</fullName>
    </submittedName>
</protein>
<keyword evidence="9" id="KW-1185">Reference proteome</keyword>
<evidence type="ECO:0000259" key="7">
    <source>
        <dbReference type="Pfam" id="PF04138"/>
    </source>
</evidence>
<evidence type="ECO:0000313" key="9">
    <source>
        <dbReference type="Proteomes" id="UP000282515"/>
    </source>
</evidence>
<name>A0A3L8PPG9_9ACTN</name>
<comment type="caution">
    <text evidence="8">The sequence shown here is derived from an EMBL/GenBank/DDBJ whole genome shotgun (WGS) entry which is preliminary data.</text>
</comment>
<dbReference type="AlphaFoldDB" id="A0A3L8PPG9"/>
<reference evidence="8 9" key="1">
    <citation type="submission" date="2018-10" db="EMBL/GenBank/DDBJ databases">
        <title>Aeromicrobium sp. 9W16Y-2 whole genome shotgun sequence.</title>
        <authorList>
            <person name="Li F."/>
        </authorList>
    </citation>
    <scope>NUCLEOTIDE SEQUENCE [LARGE SCALE GENOMIC DNA]</scope>
    <source>
        <strain evidence="8 9">9W16Y-2</strain>
    </source>
</reference>